<evidence type="ECO:0000259" key="11">
    <source>
        <dbReference type="SMART" id="SM00560"/>
    </source>
</evidence>
<dbReference type="Gene3D" id="2.115.10.20">
    <property type="entry name" value="Glycosyl hydrolase domain, family 43"/>
    <property type="match status" value="2"/>
</dbReference>
<dbReference type="InterPro" id="IPR013320">
    <property type="entry name" value="ConA-like_dom_sf"/>
</dbReference>
<dbReference type="CDD" id="cd18828">
    <property type="entry name" value="GH43_BT3675-like"/>
    <property type="match status" value="1"/>
</dbReference>
<dbReference type="CDD" id="cd08983">
    <property type="entry name" value="GH43_Bt3655-like"/>
    <property type="match status" value="1"/>
</dbReference>
<dbReference type="SMART" id="SM00560">
    <property type="entry name" value="LamGL"/>
    <property type="match status" value="1"/>
</dbReference>
<keyword evidence="3 10" id="KW-0732">Signal</keyword>
<dbReference type="SUPFAM" id="SSF75005">
    <property type="entry name" value="Arabinanase/levansucrase/invertase"/>
    <property type="match status" value="2"/>
</dbReference>
<feature type="site" description="Important for catalytic activity, responsible for pKa modulation of the active site Glu and correct orientation of both the proton donor and substrate" evidence="8">
    <location>
        <position position="1175"/>
    </location>
</feature>
<dbReference type="Gene3D" id="2.60.40.2340">
    <property type="match status" value="1"/>
</dbReference>
<dbReference type="GO" id="GO:0005975">
    <property type="term" value="P:carbohydrate metabolic process"/>
    <property type="evidence" value="ECO:0007669"/>
    <property type="project" value="InterPro"/>
</dbReference>
<dbReference type="SUPFAM" id="SSF49899">
    <property type="entry name" value="Concanavalin A-like lectins/glucanases"/>
    <property type="match status" value="2"/>
</dbReference>
<evidence type="ECO:0000313" key="12">
    <source>
        <dbReference type="EMBL" id="SKA96548.1"/>
    </source>
</evidence>
<dbReference type="Pfam" id="PF20578">
    <property type="entry name" value="aBig_2"/>
    <property type="match status" value="2"/>
</dbReference>
<keyword evidence="9" id="KW-0812">Transmembrane</keyword>
<dbReference type="Gene3D" id="2.60.40.2700">
    <property type="match status" value="1"/>
</dbReference>
<dbReference type="Pfam" id="PF04616">
    <property type="entry name" value="Glyco_hydro_43"/>
    <property type="match status" value="1"/>
</dbReference>
<proteinExistence type="inferred from homology"/>
<feature type="chain" id="PRO_5012323590" evidence="10">
    <location>
        <begin position="31"/>
        <end position="1577"/>
    </location>
</feature>
<keyword evidence="9" id="KW-0472">Membrane</keyword>
<keyword evidence="5" id="KW-1015">Disulfide bond</keyword>
<dbReference type="Gene3D" id="2.60.120.200">
    <property type="match status" value="2"/>
</dbReference>
<dbReference type="GO" id="GO:0004553">
    <property type="term" value="F:hydrolase activity, hydrolyzing O-glycosyl compounds"/>
    <property type="evidence" value="ECO:0007669"/>
    <property type="project" value="InterPro"/>
</dbReference>
<feature type="domain" description="LamG-like jellyroll fold" evidence="11">
    <location>
        <begin position="805"/>
        <end position="944"/>
    </location>
</feature>
<evidence type="ECO:0000256" key="7">
    <source>
        <dbReference type="PIRSR" id="PIRSR606710-1"/>
    </source>
</evidence>
<gene>
    <name evidence="12" type="ORF">SAMN06295879_2266</name>
</gene>
<feature type="active site" description="Proton acceptor" evidence="7">
    <location>
        <position position="1052"/>
    </location>
</feature>
<comment type="similarity">
    <text evidence="2">Belongs to the glycosyl hydrolase 43 family.</text>
</comment>
<organism evidence="12 13">
    <name type="scientific">Agreia bicolorata</name>
    <dbReference type="NCBI Taxonomy" id="110935"/>
    <lineage>
        <taxon>Bacteria</taxon>
        <taxon>Bacillati</taxon>
        <taxon>Actinomycetota</taxon>
        <taxon>Actinomycetes</taxon>
        <taxon>Micrococcales</taxon>
        <taxon>Microbacteriaceae</taxon>
        <taxon>Agreia</taxon>
    </lineage>
</organism>
<protein>
    <submittedName>
        <fullName evidence="12">Glycosyl hydrolases family 43</fullName>
    </submittedName>
</protein>
<dbReference type="EMBL" id="FUYG01000005">
    <property type="protein sequence ID" value="SKA96548.1"/>
    <property type="molecule type" value="Genomic_DNA"/>
</dbReference>
<comment type="pathway">
    <text evidence="1">Glycan metabolism; L-arabinan degradation.</text>
</comment>
<keyword evidence="9" id="KW-1133">Transmembrane helix</keyword>
<evidence type="ECO:0000256" key="2">
    <source>
        <dbReference type="ARBA" id="ARBA00009865"/>
    </source>
</evidence>
<dbReference type="Proteomes" id="UP000189735">
    <property type="component" value="Unassembled WGS sequence"/>
</dbReference>
<evidence type="ECO:0000256" key="10">
    <source>
        <dbReference type="SAM" id="SignalP"/>
    </source>
</evidence>
<keyword evidence="6" id="KW-0326">Glycosidase</keyword>
<dbReference type="InterPro" id="IPR050727">
    <property type="entry name" value="GH43_arabinanases"/>
</dbReference>
<dbReference type="PANTHER" id="PTHR43301">
    <property type="entry name" value="ARABINAN ENDO-1,5-ALPHA-L-ARABINOSIDASE"/>
    <property type="match status" value="1"/>
</dbReference>
<evidence type="ECO:0000256" key="1">
    <source>
        <dbReference type="ARBA" id="ARBA00004834"/>
    </source>
</evidence>
<dbReference type="Pfam" id="PF13385">
    <property type="entry name" value="Laminin_G_3"/>
    <property type="match status" value="2"/>
</dbReference>
<dbReference type="PANTHER" id="PTHR43301:SF3">
    <property type="entry name" value="ARABINAN ENDO-1,5-ALPHA-L-ARABINOSIDASE A-RELATED"/>
    <property type="match status" value="1"/>
</dbReference>
<feature type="signal peptide" evidence="10">
    <location>
        <begin position="1"/>
        <end position="30"/>
    </location>
</feature>
<reference evidence="13" key="1">
    <citation type="submission" date="2017-02" db="EMBL/GenBank/DDBJ databases">
        <authorList>
            <person name="Varghese N."/>
            <person name="Submissions S."/>
        </authorList>
    </citation>
    <scope>NUCLEOTIDE SEQUENCE [LARGE SCALE GENOMIC DNA]</scope>
    <source>
        <strain evidence="13">VKM Ac-2052</strain>
    </source>
</reference>
<name>A0A1T4Y4V3_9MICO</name>
<dbReference type="InterPro" id="IPR006558">
    <property type="entry name" value="LamG-like"/>
</dbReference>
<feature type="active site" description="Proton donor" evidence="7">
    <location>
        <position position="1224"/>
    </location>
</feature>
<evidence type="ECO:0000256" key="9">
    <source>
        <dbReference type="SAM" id="Phobius"/>
    </source>
</evidence>
<evidence type="ECO:0000256" key="4">
    <source>
        <dbReference type="ARBA" id="ARBA00022801"/>
    </source>
</evidence>
<dbReference type="InterPro" id="IPR046780">
    <property type="entry name" value="aBig_2"/>
</dbReference>
<evidence type="ECO:0000256" key="5">
    <source>
        <dbReference type="ARBA" id="ARBA00023157"/>
    </source>
</evidence>
<evidence type="ECO:0000256" key="8">
    <source>
        <dbReference type="PIRSR" id="PIRSR606710-2"/>
    </source>
</evidence>
<evidence type="ECO:0000256" key="3">
    <source>
        <dbReference type="ARBA" id="ARBA00022729"/>
    </source>
</evidence>
<keyword evidence="4 12" id="KW-0378">Hydrolase</keyword>
<dbReference type="InterPro" id="IPR023296">
    <property type="entry name" value="Glyco_hydro_beta-prop_sf"/>
</dbReference>
<dbReference type="InterPro" id="IPR006710">
    <property type="entry name" value="Glyco_hydro_43"/>
</dbReference>
<evidence type="ECO:0000256" key="6">
    <source>
        <dbReference type="ARBA" id="ARBA00023295"/>
    </source>
</evidence>
<sequence>MKLTTLTKSLVAATAFALAVPLLSATPALAADDSLVLSYALDETSGGVAVDSSGNGRDGTVVGGAVQSGSAGLVLDGTNDHVALPNNVLAGLDSITVSTQVLVRPEQATPYFIFGLGNPASSNSGTGYLFVTGNAYRAGITTGNWSGEKVVNSGANLERGSWKTLTYTLDDATDTARLYLDGAQVAEQTGITVKPKDLGGGVTTANYIGRSNYGSDRYLAGSVRDFRIYNTALTGTEIAALQPADADRAVRDADALSLGDLSAVTSNLTLPTTGVNGSTIAWASDAPTVISTAGVVTRPAAGQNPAAVNLIATITRGAATEIRTFPATVLPLPSDQYDVDAAAAALEIAGLDDVRGNLTLPTTSNGVSLAWLSSNPAVVSTDGVVARQASGTSVVLTATLTKGTATATREFTAQVRAAAPTAEYEGYAFAYFTGNTLAGENIFFAASEGNNALDWRELNGGQPVLTSTKGTKGLRDPFLIRSPEGDTFYLIATDLSIGSGTSWGDSVRTGSKYLEVWESHDLKTWSPQRHIKVAPDNAGMTWAPEAYYDETIGSYVVFWASALYADDDPGHTGNTYHRMMYATTRDFVTFTPAQVWQDQGVSRIDSTVLKEDGTYYRFTKDEGAGGTGCADIIQEKSTELRATLESWSMVDSCIGRDAGTSAVEGPTAFKANPGDINGEKFYLFVDEYGGRGYIPLETDDIANPDWKVASNYDLPASPRHGTVIPITAAELESLGSGPAPAPVNEDGEILRYDFENGQGATLKDVSGNGQDATITGGASWGDGTLTFDGSDDYVELPDNLLAGVTDVTVEADVWIDSAQSGNYFIYGLGNTVAGAGNGYLFTTGNAYRTSLATGNWTTEQTVSQGSDLPRGKWAHLVYTLKGSTATIYLDGVAVASGTVTNEPGDIGGGITTANHLGRSNYTADNTFRGKYREFALYDRALSADEVLARSGNVGALAGVTLAESDALKTAPIVNNTTHEVTFPVKPGTDVTALTPTFSTAAGVVASPASGTTSDLSTPLTVTLTPNGGGAATTWTLRAVVMASPSIPGLYADPNVIAFGDTYYVYATSDGYAGWGGKDFYVWSSKDLVSWERSEAPILTLDGANGNVPWATGNAWAPTIAEKDGKFYFYFSGHNASLDRKTIGVAVADSPEGPFTAQPEAMILNNEAVTSGQAIDPATFTDPATGKNYLFWGNGSPVYAELSDDMLSIKQETLKRIDGLNDFREGSFVNYRDGLYHLTYSIDDTGSENYKVGYATSTSIDGPWTYRGVILQKDKSQGILATGHSSILNVPGTDDWYIVYHRFAIPGGDGQHRETTIDKLTFDAETGLINEVTPTLTSVGPQTIVDAQPLTATIAGTARAGETLTAAASQPWTATGYTWSRDGVVIEGATGSSYLLTASDVGATIGVSVTASKPLFDPASAVASVGPVLAAGGTGPGDGTPAQLQLATTTLTVGQPFTVTGSGFGAGERIEFTLFSTPTSLGAVQSDAQGNLIATLTVPAGIEAGAHTLRAASADSADIAEIAVTVKAAAGTGSDPAGGSQSGPLASTGLAVGWSLAGGAVLLAAGLLLVMRRRRSVS</sequence>
<dbReference type="RefSeq" id="WP_139368710.1">
    <property type="nucleotide sequence ID" value="NZ_FUYG01000005.1"/>
</dbReference>
<evidence type="ECO:0000313" key="13">
    <source>
        <dbReference type="Proteomes" id="UP000189735"/>
    </source>
</evidence>
<feature type="transmembrane region" description="Helical" evidence="9">
    <location>
        <begin position="1550"/>
        <end position="1570"/>
    </location>
</feature>
<accession>A0A1T4Y4V3</accession>